<proteinExistence type="inferred from homology"/>
<evidence type="ECO:0000256" key="2">
    <source>
        <dbReference type="ARBA" id="ARBA00005683"/>
    </source>
</evidence>
<comment type="similarity">
    <text evidence="2 10">Belongs to the Wnt family.</text>
</comment>
<dbReference type="AlphaFoldDB" id="T1G7T4"/>
<evidence type="ECO:0000256" key="3">
    <source>
        <dbReference type="ARBA" id="ARBA00022473"/>
    </source>
</evidence>
<dbReference type="InterPro" id="IPR043158">
    <property type="entry name" value="Wnt_C"/>
</dbReference>
<dbReference type="EMBL" id="AMQM01008199">
    <property type="status" value="NOT_ANNOTATED_CDS"/>
    <property type="molecule type" value="Genomic_DNA"/>
</dbReference>
<sequence length="311" mass="34562">EDCQFLVGFTKEQQQICGRSLELMNYVLEGVVESIQACRAEFEGERWNCSGGLESVNSGGRVVEAGTRETAFLYAILSAGVTHKVTKACSSGRLKNCGCDRTLTGQEEWSGCSDNVAYGKAFARSLIDVREELVGMSHPSRALLNLHNNNAGRKTVELSMRTHCRCHGVSGACEMKTCWKTLPPFDDVSKRLKINYDNSKMVKLKKAGSQMDFAPQQQQPHSFNETDLLFTHASPSYCDLDLSRGSLGTSGRLCSNDKTATTDSCKVLCCGRGYVVVGEVTLVEKCHCKFHWCCRVECQECKRRVELYRCK</sequence>
<evidence type="ECO:0000256" key="9">
    <source>
        <dbReference type="ARBA" id="ARBA00023288"/>
    </source>
</evidence>
<dbReference type="GeneID" id="20217131"/>
<dbReference type="InParanoid" id="T1G7T4"/>
<gene>
    <name evidence="12" type="primary">20217131</name>
    <name evidence="11" type="ORF">HELRODRAFT_90604</name>
</gene>
<reference evidence="12" key="3">
    <citation type="submission" date="2015-06" db="UniProtKB">
        <authorList>
            <consortium name="EnsemblMetazoa"/>
        </authorList>
    </citation>
    <scope>IDENTIFICATION</scope>
</reference>
<dbReference type="CTD" id="20217131"/>
<dbReference type="GO" id="GO:0030182">
    <property type="term" value="P:neuron differentiation"/>
    <property type="evidence" value="ECO:0000318"/>
    <property type="project" value="GO_Central"/>
</dbReference>
<evidence type="ECO:0000256" key="1">
    <source>
        <dbReference type="ARBA" id="ARBA00004498"/>
    </source>
</evidence>
<protein>
    <recommendedName>
        <fullName evidence="10">Protein Wnt</fullName>
    </recommendedName>
</protein>
<comment type="subcellular location">
    <subcellularLocation>
        <location evidence="1 10">Secreted</location>
        <location evidence="1 10">Extracellular space</location>
        <location evidence="1 10">Extracellular matrix</location>
    </subcellularLocation>
</comment>
<keyword evidence="5" id="KW-0272">Extracellular matrix</keyword>
<evidence type="ECO:0000256" key="7">
    <source>
        <dbReference type="ARBA" id="ARBA00023157"/>
    </source>
</evidence>
<keyword evidence="4" id="KW-0964">Secreted</keyword>
<dbReference type="KEGG" id="hro:HELRODRAFT_90604"/>
<reference evidence="11 13" key="2">
    <citation type="journal article" date="2013" name="Nature">
        <title>Insights into bilaterian evolution from three spiralian genomes.</title>
        <authorList>
            <person name="Simakov O."/>
            <person name="Marletaz F."/>
            <person name="Cho S.J."/>
            <person name="Edsinger-Gonzales E."/>
            <person name="Havlak P."/>
            <person name="Hellsten U."/>
            <person name="Kuo D.H."/>
            <person name="Larsson T."/>
            <person name="Lv J."/>
            <person name="Arendt D."/>
            <person name="Savage R."/>
            <person name="Osoegawa K."/>
            <person name="de Jong P."/>
            <person name="Grimwood J."/>
            <person name="Chapman J.A."/>
            <person name="Shapiro H."/>
            <person name="Aerts A."/>
            <person name="Otillar R.P."/>
            <person name="Terry A.Y."/>
            <person name="Boore J.L."/>
            <person name="Grigoriev I.V."/>
            <person name="Lindberg D.R."/>
            <person name="Seaver E.C."/>
            <person name="Weisblat D.A."/>
            <person name="Putnam N.H."/>
            <person name="Rokhsar D.S."/>
        </authorList>
    </citation>
    <scope>NUCLEOTIDE SEQUENCE</scope>
</reference>
<evidence type="ECO:0000313" key="13">
    <source>
        <dbReference type="Proteomes" id="UP000015101"/>
    </source>
</evidence>
<keyword evidence="13" id="KW-1185">Reference proteome</keyword>
<dbReference type="GO" id="GO:0005615">
    <property type="term" value="C:extracellular space"/>
    <property type="evidence" value="ECO:0000318"/>
    <property type="project" value="GO_Central"/>
</dbReference>
<evidence type="ECO:0000313" key="11">
    <source>
        <dbReference type="EMBL" id="ESN90971.1"/>
    </source>
</evidence>
<comment type="function">
    <text evidence="10">Ligand for members of the frizzled family of seven transmembrane receptors.</text>
</comment>
<dbReference type="PANTHER" id="PTHR12027:SF101">
    <property type="entry name" value="PROTEIN WNT-4"/>
    <property type="match status" value="1"/>
</dbReference>
<dbReference type="Pfam" id="PF00110">
    <property type="entry name" value="wnt"/>
    <property type="match status" value="1"/>
</dbReference>
<dbReference type="SMART" id="SM00097">
    <property type="entry name" value="WNT1"/>
    <property type="match status" value="1"/>
</dbReference>
<dbReference type="GO" id="GO:0045165">
    <property type="term" value="P:cell fate commitment"/>
    <property type="evidence" value="ECO:0000318"/>
    <property type="project" value="GO_Central"/>
</dbReference>
<keyword evidence="9" id="KW-0449">Lipoprotein</keyword>
<organism evidence="12 13">
    <name type="scientific">Helobdella robusta</name>
    <name type="common">Californian leech</name>
    <dbReference type="NCBI Taxonomy" id="6412"/>
    <lineage>
        <taxon>Eukaryota</taxon>
        <taxon>Metazoa</taxon>
        <taxon>Spiralia</taxon>
        <taxon>Lophotrochozoa</taxon>
        <taxon>Annelida</taxon>
        <taxon>Clitellata</taxon>
        <taxon>Hirudinea</taxon>
        <taxon>Rhynchobdellida</taxon>
        <taxon>Glossiphoniidae</taxon>
        <taxon>Helobdella</taxon>
    </lineage>
</organism>
<dbReference type="eggNOG" id="KOG3913">
    <property type="taxonomic scope" value="Eukaryota"/>
</dbReference>
<evidence type="ECO:0000256" key="5">
    <source>
        <dbReference type="ARBA" id="ARBA00022530"/>
    </source>
</evidence>
<dbReference type="HOGENOM" id="CLU_033039_1_3_1"/>
<dbReference type="PROSITE" id="PS00246">
    <property type="entry name" value="WNT1"/>
    <property type="match status" value="1"/>
</dbReference>
<dbReference type="PANTHER" id="PTHR12027">
    <property type="entry name" value="WNT RELATED"/>
    <property type="match status" value="1"/>
</dbReference>
<dbReference type="GO" id="GO:0005125">
    <property type="term" value="F:cytokine activity"/>
    <property type="evidence" value="ECO:0000318"/>
    <property type="project" value="GO_Central"/>
</dbReference>
<keyword evidence="8" id="KW-0325">Glycoprotein</keyword>
<evidence type="ECO:0000256" key="4">
    <source>
        <dbReference type="ARBA" id="ARBA00022525"/>
    </source>
</evidence>
<dbReference type="GO" id="GO:0005109">
    <property type="term" value="F:frizzled binding"/>
    <property type="evidence" value="ECO:0000318"/>
    <property type="project" value="GO_Central"/>
</dbReference>
<dbReference type="Gene3D" id="3.30.2460.20">
    <property type="match status" value="1"/>
</dbReference>
<keyword evidence="3 10" id="KW-0217">Developmental protein</keyword>
<dbReference type="FunFam" id="3.30.2460.20:FF:000001">
    <property type="entry name" value="Wnt homolog"/>
    <property type="match status" value="1"/>
</dbReference>
<dbReference type="GO" id="GO:0060070">
    <property type="term" value="P:canonical Wnt signaling pathway"/>
    <property type="evidence" value="ECO:0000318"/>
    <property type="project" value="GO_Central"/>
</dbReference>
<dbReference type="PRINTS" id="PR01349">
    <property type="entry name" value="WNTPROTEIN"/>
</dbReference>
<dbReference type="STRING" id="6412.T1G7T4"/>
<dbReference type="Proteomes" id="UP000015101">
    <property type="component" value="Unassembled WGS sequence"/>
</dbReference>
<keyword evidence="6 10" id="KW-0879">Wnt signaling pathway</keyword>
<evidence type="ECO:0000256" key="6">
    <source>
        <dbReference type="ARBA" id="ARBA00022687"/>
    </source>
</evidence>
<dbReference type="EnsemblMetazoa" id="HelroT90604">
    <property type="protein sequence ID" value="HelroP90604"/>
    <property type="gene ID" value="HelroG90604"/>
</dbReference>
<dbReference type="OMA" id="CIHRTEV"/>
<dbReference type="EMBL" id="KB097736">
    <property type="protein sequence ID" value="ESN90971.1"/>
    <property type="molecule type" value="Genomic_DNA"/>
</dbReference>
<dbReference type="InterPro" id="IPR005817">
    <property type="entry name" value="Wnt"/>
</dbReference>
<dbReference type="OrthoDB" id="5945655at2759"/>
<evidence type="ECO:0000256" key="8">
    <source>
        <dbReference type="ARBA" id="ARBA00023180"/>
    </source>
</evidence>
<evidence type="ECO:0000313" key="12">
    <source>
        <dbReference type="EnsemblMetazoa" id="HelroP90604"/>
    </source>
</evidence>
<accession>T1G7T4</accession>
<name>T1G7T4_HELRO</name>
<keyword evidence="7" id="KW-1015">Disulfide bond</keyword>
<reference evidence="13" key="1">
    <citation type="submission" date="2012-12" db="EMBL/GenBank/DDBJ databases">
        <authorList>
            <person name="Hellsten U."/>
            <person name="Grimwood J."/>
            <person name="Chapman J.A."/>
            <person name="Shapiro H."/>
            <person name="Aerts A."/>
            <person name="Otillar R.P."/>
            <person name="Terry A.Y."/>
            <person name="Boore J.L."/>
            <person name="Simakov O."/>
            <person name="Marletaz F."/>
            <person name="Cho S.-J."/>
            <person name="Edsinger-Gonzales E."/>
            <person name="Havlak P."/>
            <person name="Kuo D.-H."/>
            <person name="Larsson T."/>
            <person name="Lv J."/>
            <person name="Arendt D."/>
            <person name="Savage R."/>
            <person name="Osoegawa K."/>
            <person name="de Jong P."/>
            <person name="Lindberg D.R."/>
            <person name="Seaver E.C."/>
            <person name="Weisblat D.A."/>
            <person name="Putnam N.H."/>
            <person name="Grigoriev I.V."/>
            <person name="Rokhsar D.S."/>
        </authorList>
    </citation>
    <scope>NUCLEOTIDE SEQUENCE</scope>
</reference>
<dbReference type="InterPro" id="IPR018161">
    <property type="entry name" value="Wnt_CS"/>
</dbReference>
<evidence type="ECO:0000256" key="10">
    <source>
        <dbReference type="RuleBase" id="RU003500"/>
    </source>
</evidence>
<dbReference type="CDD" id="cd13113">
    <property type="entry name" value="Wnt"/>
    <property type="match status" value="1"/>
</dbReference>
<dbReference type="RefSeq" id="XP_009030911.1">
    <property type="nucleotide sequence ID" value="XM_009032663.1"/>
</dbReference>